<keyword evidence="5" id="KW-0413">Isomerase</keyword>
<keyword evidence="3" id="KW-0597">Phosphoprotein</keyword>
<evidence type="ECO:0000256" key="3">
    <source>
        <dbReference type="ARBA" id="ARBA00022553"/>
    </source>
</evidence>
<organism evidence="5 6">
    <name type="scientific">Psychromonas aquatilis</name>
    <dbReference type="NCBI Taxonomy" id="2005072"/>
    <lineage>
        <taxon>Bacteria</taxon>
        <taxon>Pseudomonadati</taxon>
        <taxon>Pseudomonadota</taxon>
        <taxon>Gammaproteobacteria</taxon>
        <taxon>Alteromonadales</taxon>
        <taxon>Psychromonadaceae</taxon>
        <taxon>Psychromonas</taxon>
    </lineage>
</organism>
<comment type="cofactor">
    <cofactor evidence="1">
        <name>Mg(2+)</name>
        <dbReference type="ChEBI" id="CHEBI:18420"/>
    </cofactor>
</comment>
<evidence type="ECO:0000313" key="6">
    <source>
        <dbReference type="Proteomes" id="UP001369082"/>
    </source>
</evidence>
<evidence type="ECO:0000313" key="5">
    <source>
        <dbReference type="EMBL" id="MEL0631032.1"/>
    </source>
</evidence>
<feature type="non-terminal residue" evidence="5">
    <location>
        <position position="72"/>
    </location>
</feature>
<dbReference type="PANTHER" id="PTHR42946">
    <property type="entry name" value="PHOSPHOHEXOSE MUTASE"/>
    <property type="match status" value="1"/>
</dbReference>
<dbReference type="InterPro" id="IPR050060">
    <property type="entry name" value="Phosphoglucosamine_mutase"/>
</dbReference>
<sequence length="72" mass="7562">GKDPRISGYMLEAVLQAGLTSGVVVTALVGPMPTPAIAYLTLTFRATAGIVISASHKPYYDNGIKFFSEEGT</sequence>
<comment type="caution">
    <text evidence="5">The sequence shown here is derived from an EMBL/GenBank/DDBJ whole genome shotgun (WGS) entry which is preliminary data.</text>
</comment>
<accession>A0ABU9GUN0</accession>
<dbReference type="Proteomes" id="UP001369082">
    <property type="component" value="Unassembled WGS sequence"/>
</dbReference>
<gene>
    <name evidence="5" type="primary">glmM</name>
    <name evidence="5" type="ORF">V6256_15790</name>
</gene>
<proteinExistence type="inferred from homology"/>
<dbReference type="Gene3D" id="3.40.120.10">
    <property type="entry name" value="Alpha-D-Glucose-1,6-Bisphosphate, subunit A, domain 3"/>
    <property type="match status" value="1"/>
</dbReference>
<keyword evidence="6" id="KW-1185">Reference proteome</keyword>
<comment type="similarity">
    <text evidence="2">Belongs to the phosphohexose mutase family.</text>
</comment>
<protein>
    <submittedName>
        <fullName evidence="5">Phosphoglucosamine mutase</fullName>
        <ecNumber evidence="5">5.4.2.10</ecNumber>
    </submittedName>
</protein>
<evidence type="ECO:0000259" key="4">
    <source>
        <dbReference type="Pfam" id="PF02878"/>
    </source>
</evidence>
<dbReference type="Pfam" id="PF02878">
    <property type="entry name" value="PGM_PMM_I"/>
    <property type="match status" value="1"/>
</dbReference>
<dbReference type="PANTHER" id="PTHR42946:SF1">
    <property type="entry name" value="PHOSPHOGLUCOMUTASE (ALPHA-D-GLUCOSE-1,6-BISPHOSPHATE-DEPENDENT)"/>
    <property type="match status" value="1"/>
</dbReference>
<name>A0ABU9GUN0_9GAMM</name>
<dbReference type="InterPro" id="IPR005844">
    <property type="entry name" value="A-D-PHexomutase_a/b/a-I"/>
</dbReference>
<evidence type="ECO:0000256" key="2">
    <source>
        <dbReference type="ARBA" id="ARBA00010231"/>
    </source>
</evidence>
<dbReference type="InterPro" id="IPR016055">
    <property type="entry name" value="A-D-PHexomutase_a/b/a-I/II/III"/>
</dbReference>
<feature type="non-terminal residue" evidence="5">
    <location>
        <position position="1"/>
    </location>
</feature>
<reference evidence="5 6" key="1">
    <citation type="submission" date="2024-02" db="EMBL/GenBank/DDBJ databases">
        <title>Bacteria isolated from the canopy kelp, Nereocystis luetkeana.</title>
        <authorList>
            <person name="Pfister C.A."/>
            <person name="Younker I.T."/>
            <person name="Light S.H."/>
        </authorList>
    </citation>
    <scope>NUCLEOTIDE SEQUENCE [LARGE SCALE GENOMIC DNA]</scope>
    <source>
        <strain evidence="5 6">TI.1.05</strain>
    </source>
</reference>
<evidence type="ECO:0000256" key="1">
    <source>
        <dbReference type="ARBA" id="ARBA00001946"/>
    </source>
</evidence>
<dbReference type="EMBL" id="JBAKAZ010000346">
    <property type="protein sequence ID" value="MEL0631032.1"/>
    <property type="molecule type" value="Genomic_DNA"/>
</dbReference>
<dbReference type="SUPFAM" id="SSF53738">
    <property type="entry name" value="Phosphoglucomutase, first 3 domains"/>
    <property type="match status" value="1"/>
</dbReference>
<feature type="domain" description="Alpha-D-phosphohexomutase alpha/beta/alpha" evidence="4">
    <location>
        <begin position="1"/>
        <end position="71"/>
    </location>
</feature>
<dbReference type="EC" id="5.4.2.10" evidence="5"/>
<dbReference type="GO" id="GO:0008966">
    <property type="term" value="F:phosphoglucosamine mutase activity"/>
    <property type="evidence" value="ECO:0007669"/>
    <property type="project" value="UniProtKB-EC"/>
</dbReference>